<dbReference type="AlphaFoldDB" id="A0A5N0VI58"/>
<keyword evidence="4" id="KW-1003">Cell membrane</keyword>
<dbReference type="InterPro" id="IPR011701">
    <property type="entry name" value="MFS"/>
</dbReference>
<evidence type="ECO:0000313" key="13">
    <source>
        <dbReference type="EMBL" id="KAA9164401.1"/>
    </source>
</evidence>
<dbReference type="GO" id="GO:0015293">
    <property type="term" value="F:symporter activity"/>
    <property type="evidence" value="ECO:0007669"/>
    <property type="project" value="UniProtKB-KW"/>
</dbReference>
<feature type="transmembrane region" description="Helical" evidence="11">
    <location>
        <begin position="306"/>
        <end position="325"/>
    </location>
</feature>
<keyword evidence="8 11" id="KW-0472">Membrane</keyword>
<feature type="transmembrane region" description="Helical" evidence="11">
    <location>
        <begin position="52"/>
        <end position="76"/>
    </location>
</feature>
<dbReference type="OrthoDB" id="8953821at2"/>
<dbReference type="PANTHER" id="PTHR43045:SF1">
    <property type="entry name" value="SHIKIMATE TRANSPORTER"/>
    <property type="match status" value="1"/>
</dbReference>
<evidence type="ECO:0000256" key="8">
    <source>
        <dbReference type="ARBA" id="ARBA00023136"/>
    </source>
</evidence>
<feature type="domain" description="Major facilitator superfamily (MFS) profile" evidence="12">
    <location>
        <begin position="15"/>
        <end position="423"/>
    </location>
</feature>
<dbReference type="InterPro" id="IPR036259">
    <property type="entry name" value="MFS_trans_sf"/>
</dbReference>
<evidence type="ECO:0000313" key="14">
    <source>
        <dbReference type="Proteomes" id="UP000319769"/>
    </source>
</evidence>
<sequence length="437" mass="45938">MSLGPAPRPRQLAKLRMSVIIGTTVEWYDYMLYGAASATVFAPLFFPSHSEQAGLLLSFSTFAVGFAARPVGGLIFGHFGDRVGRKKMLMVSLTMMGLATMLIGALPTFHAIGLWAPLLLVVLRMVQGAGVGGEWGGAVLTAVEHAPPGRRGLYGSLPHMGLPIGLILSTLGFLAVSSLGDGAFLSWGWRIPFLISGLLIALGLWVRTSIEESPEFARAEKAGELPKLPLVDALRRFPKQILLVSGVVMGTGVYFYGVSTFSVSYAQTSGAFSRGQILAALLLGSAAMAIAVPLAGRWAERGRQRVVLLGSASLIPWVFVLFGAVKSGSMAALIPAFLVHGVLYATSYGALATYIAERFPAEVRFTASTLTYQAGSLLGGALAPLIATALVGWTGTIWIVCAYSAVFSVLGTISTWALGPDPARAPAAPALQEEPLA</sequence>
<protein>
    <recommendedName>
        <fullName evidence="10">Putative proline/betaine transporter</fullName>
    </recommendedName>
</protein>
<comment type="subcellular location">
    <subcellularLocation>
        <location evidence="1">Cell membrane</location>
        <topology evidence="1">Multi-pass membrane protein</topology>
    </subcellularLocation>
</comment>
<dbReference type="Proteomes" id="UP000319769">
    <property type="component" value="Unassembled WGS sequence"/>
</dbReference>
<feature type="transmembrane region" description="Helical" evidence="11">
    <location>
        <begin position="153"/>
        <end position="175"/>
    </location>
</feature>
<evidence type="ECO:0000256" key="2">
    <source>
        <dbReference type="ARBA" id="ARBA00008240"/>
    </source>
</evidence>
<evidence type="ECO:0000256" key="5">
    <source>
        <dbReference type="ARBA" id="ARBA00022692"/>
    </source>
</evidence>
<dbReference type="PANTHER" id="PTHR43045">
    <property type="entry name" value="SHIKIMATE TRANSPORTER"/>
    <property type="match status" value="1"/>
</dbReference>
<comment type="function">
    <text evidence="9">May be a proton symporter involved in the uptake of osmolytes such as proline and glycine betaine.</text>
</comment>
<evidence type="ECO:0000256" key="9">
    <source>
        <dbReference type="ARBA" id="ARBA00037295"/>
    </source>
</evidence>
<dbReference type="GO" id="GO:0005886">
    <property type="term" value="C:plasma membrane"/>
    <property type="evidence" value="ECO:0007669"/>
    <property type="project" value="UniProtKB-SubCell"/>
</dbReference>
<feature type="transmembrane region" description="Helical" evidence="11">
    <location>
        <begin position="88"/>
        <end position="106"/>
    </location>
</feature>
<feature type="transmembrane region" description="Helical" evidence="11">
    <location>
        <begin position="372"/>
        <end position="391"/>
    </location>
</feature>
<keyword evidence="7 11" id="KW-1133">Transmembrane helix</keyword>
<organism evidence="13 14">
    <name type="scientific">Amycolatopsis acidicola</name>
    <dbReference type="NCBI Taxonomy" id="2596893"/>
    <lineage>
        <taxon>Bacteria</taxon>
        <taxon>Bacillati</taxon>
        <taxon>Actinomycetota</taxon>
        <taxon>Actinomycetes</taxon>
        <taxon>Pseudonocardiales</taxon>
        <taxon>Pseudonocardiaceae</taxon>
        <taxon>Amycolatopsis</taxon>
    </lineage>
</organism>
<evidence type="ECO:0000256" key="11">
    <source>
        <dbReference type="SAM" id="Phobius"/>
    </source>
</evidence>
<evidence type="ECO:0000256" key="7">
    <source>
        <dbReference type="ARBA" id="ARBA00022989"/>
    </source>
</evidence>
<dbReference type="CDD" id="cd17369">
    <property type="entry name" value="MFS_ShiA_like"/>
    <property type="match status" value="1"/>
</dbReference>
<evidence type="ECO:0000259" key="12">
    <source>
        <dbReference type="PROSITE" id="PS50850"/>
    </source>
</evidence>
<comment type="similarity">
    <text evidence="2">Belongs to the major facilitator superfamily. Metabolite:H+ Symporter (MHS) family (TC 2.A.1.6) family.</text>
</comment>
<keyword evidence="5 11" id="KW-0812">Transmembrane</keyword>
<reference evidence="13" key="1">
    <citation type="submission" date="2019-09" db="EMBL/GenBank/DDBJ databases">
        <authorList>
            <person name="Teo W.F.A."/>
            <person name="Duangmal K."/>
        </authorList>
    </citation>
    <scope>NUCLEOTIDE SEQUENCE [LARGE SCALE GENOMIC DNA]</scope>
    <source>
        <strain evidence="13">K81G1</strain>
    </source>
</reference>
<dbReference type="PROSITE" id="PS50850">
    <property type="entry name" value="MFS"/>
    <property type="match status" value="1"/>
</dbReference>
<keyword evidence="3" id="KW-0813">Transport</keyword>
<dbReference type="Gene3D" id="1.20.1250.20">
    <property type="entry name" value="MFS general substrate transporter like domains"/>
    <property type="match status" value="2"/>
</dbReference>
<keyword evidence="6" id="KW-0769">Symport</keyword>
<dbReference type="InterPro" id="IPR020846">
    <property type="entry name" value="MFS_dom"/>
</dbReference>
<feature type="transmembrane region" description="Helical" evidence="11">
    <location>
        <begin position="241"/>
        <end position="265"/>
    </location>
</feature>
<keyword evidence="14" id="KW-1185">Reference proteome</keyword>
<gene>
    <name evidence="13" type="ORF">FPZ12_007345</name>
</gene>
<evidence type="ECO:0000256" key="1">
    <source>
        <dbReference type="ARBA" id="ARBA00004651"/>
    </source>
</evidence>
<feature type="transmembrane region" description="Helical" evidence="11">
    <location>
        <begin position="397"/>
        <end position="418"/>
    </location>
</feature>
<evidence type="ECO:0000256" key="10">
    <source>
        <dbReference type="ARBA" id="ARBA00039918"/>
    </source>
</evidence>
<feature type="transmembrane region" description="Helical" evidence="11">
    <location>
        <begin position="112"/>
        <end position="132"/>
    </location>
</feature>
<dbReference type="SUPFAM" id="SSF103473">
    <property type="entry name" value="MFS general substrate transporter"/>
    <property type="match status" value="1"/>
</dbReference>
<proteinExistence type="inferred from homology"/>
<feature type="transmembrane region" description="Helical" evidence="11">
    <location>
        <begin position="277"/>
        <end position="294"/>
    </location>
</feature>
<dbReference type="EMBL" id="VMNW02000007">
    <property type="protein sequence ID" value="KAA9164401.1"/>
    <property type="molecule type" value="Genomic_DNA"/>
</dbReference>
<name>A0A5N0VI58_9PSEU</name>
<evidence type="ECO:0000256" key="6">
    <source>
        <dbReference type="ARBA" id="ARBA00022847"/>
    </source>
</evidence>
<dbReference type="FunFam" id="1.20.1250.20:FF:000001">
    <property type="entry name" value="Dicarboxylate MFS transporter"/>
    <property type="match status" value="1"/>
</dbReference>
<dbReference type="Pfam" id="PF07690">
    <property type="entry name" value="MFS_1"/>
    <property type="match status" value="1"/>
</dbReference>
<feature type="transmembrane region" description="Helical" evidence="11">
    <location>
        <begin position="187"/>
        <end position="206"/>
    </location>
</feature>
<accession>A0A5N0VI58</accession>
<dbReference type="RefSeq" id="WP_144747051.1">
    <property type="nucleotide sequence ID" value="NZ_VMNW02000007.1"/>
</dbReference>
<feature type="transmembrane region" description="Helical" evidence="11">
    <location>
        <begin position="331"/>
        <end position="351"/>
    </location>
</feature>
<evidence type="ECO:0000256" key="3">
    <source>
        <dbReference type="ARBA" id="ARBA00022448"/>
    </source>
</evidence>
<comment type="caution">
    <text evidence="13">The sequence shown here is derived from an EMBL/GenBank/DDBJ whole genome shotgun (WGS) entry which is preliminary data.</text>
</comment>
<evidence type="ECO:0000256" key="4">
    <source>
        <dbReference type="ARBA" id="ARBA00022475"/>
    </source>
</evidence>
<feature type="transmembrane region" description="Helical" evidence="11">
    <location>
        <begin position="27"/>
        <end position="46"/>
    </location>
</feature>